<protein>
    <recommendedName>
        <fullName evidence="3">PD-(D/E)XK nuclease family transposase</fullName>
    </recommendedName>
</protein>
<organism evidence="1 2">
    <name type="scientific">Niabella drilacis (strain DSM 25811 / CCM 8410 / CCUG 62505 / LMG 26954 / E90)</name>
    <dbReference type="NCBI Taxonomy" id="1285928"/>
    <lineage>
        <taxon>Bacteria</taxon>
        <taxon>Pseudomonadati</taxon>
        <taxon>Bacteroidota</taxon>
        <taxon>Chitinophagia</taxon>
        <taxon>Chitinophagales</taxon>
        <taxon>Chitinophagaceae</taxon>
        <taxon>Niabella</taxon>
    </lineage>
</organism>
<sequence>MASMGRFIDPLTDFGFKRIFGSEPNKELLIAFLNELFKGRKVIKDLVYNPQENSGPAKHYRKTIFDLSCTGTNGETFIVEMQKA</sequence>
<evidence type="ECO:0000313" key="1">
    <source>
        <dbReference type="EMBL" id="SDD23929.1"/>
    </source>
</evidence>
<accession>A0A1G6T4H5</accession>
<dbReference type="Pfam" id="PF12784">
    <property type="entry name" value="PDDEXK_2"/>
    <property type="match status" value="1"/>
</dbReference>
<keyword evidence="2" id="KW-1185">Reference proteome</keyword>
<dbReference type="AlphaFoldDB" id="A0A1G6T4H5"/>
<evidence type="ECO:0000313" key="2">
    <source>
        <dbReference type="Proteomes" id="UP000198757"/>
    </source>
</evidence>
<dbReference type="Proteomes" id="UP000198757">
    <property type="component" value="Unassembled WGS sequence"/>
</dbReference>
<gene>
    <name evidence="1" type="ORF">SAMN04487894_10790</name>
</gene>
<name>A0A1G6T4H5_NIADE</name>
<dbReference type="PANTHER" id="PTHR41317">
    <property type="entry name" value="PD-(D_E)XK NUCLEASE FAMILY TRANSPOSASE"/>
    <property type="match status" value="1"/>
</dbReference>
<proteinExistence type="predicted"/>
<dbReference type="PANTHER" id="PTHR41317:SF1">
    <property type="entry name" value="PD-(D_E)XK NUCLEASE FAMILY TRANSPOSASE"/>
    <property type="match status" value="1"/>
</dbReference>
<reference evidence="2" key="1">
    <citation type="submission" date="2016-10" db="EMBL/GenBank/DDBJ databases">
        <authorList>
            <person name="Varghese N."/>
            <person name="Submissions S."/>
        </authorList>
    </citation>
    <scope>NUCLEOTIDE SEQUENCE [LARGE SCALE GENOMIC DNA]</scope>
    <source>
        <strain evidence="2">DSM 25811 / CCM 8410 / LMG 26954 / E90</strain>
    </source>
</reference>
<evidence type="ECO:0008006" key="3">
    <source>
        <dbReference type="Google" id="ProtNLM"/>
    </source>
</evidence>
<dbReference type="STRING" id="1285928.SAMN04487894_10790"/>
<dbReference type="EMBL" id="FMZO01000007">
    <property type="protein sequence ID" value="SDD23929.1"/>
    <property type="molecule type" value="Genomic_DNA"/>
</dbReference>